<evidence type="ECO:0000313" key="2">
    <source>
        <dbReference type="Proteomes" id="UP000314294"/>
    </source>
</evidence>
<dbReference type="EMBL" id="SRLO01000948">
    <property type="protein sequence ID" value="TNN43733.1"/>
    <property type="molecule type" value="Genomic_DNA"/>
</dbReference>
<reference evidence="1 2" key="1">
    <citation type="submission" date="2019-03" db="EMBL/GenBank/DDBJ databases">
        <title>First draft genome of Liparis tanakae, snailfish: a comprehensive survey of snailfish specific genes.</title>
        <authorList>
            <person name="Kim W."/>
            <person name="Song I."/>
            <person name="Jeong J.-H."/>
            <person name="Kim D."/>
            <person name="Kim S."/>
            <person name="Ryu S."/>
            <person name="Song J.Y."/>
            <person name="Lee S.K."/>
        </authorList>
    </citation>
    <scope>NUCLEOTIDE SEQUENCE [LARGE SCALE GENOMIC DNA]</scope>
    <source>
        <tissue evidence="1">Muscle</tissue>
    </source>
</reference>
<sequence length="62" mass="7074">MSSGQASPNTSMSLWHSSLACWQRDRQGMDTWPYTVHTGAYRAHRNIRRTTMPGQSGPEQEH</sequence>
<dbReference type="AlphaFoldDB" id="A0A4Z2FSJ0"/>
<organism evidence="1 2">
    <name type="scientific">Liparis tanakae</name>
    <name type="common">Tanaka's snailfish</name>
    <dbReference type="NCBI Taxonomy" id="230148"/>
    <lineage>
        <taxon>Eukaryota</taxon>
        <taxon>Metazoa</taxon>
        <taxon>Chordata</taxon>
        <taxon>Craniata</taxon>
        <taxon>Vertebrata</taxon>
        <taxon>Euteleostomi</taxon>
        <taxon>Actinopterygii</taxon>
        <taxon>Neopterygii</taxon>
        <taxon>Teleostei</taxon>
        <taxon>Neoteleostei</taxon>
        <taxon>Acanthomorphata</taxon>
        <taxon>Eupercaria</taxon>
        <taxon>Perciformes</taxon>
        <taxon>Cottioidei</taxon>
        <taxon>Cottales</taxon>
        <taxon>Liparidae</taxon>
        <taxon>Liparis</taxon>
    </lineage>
</organism>
<proteinExistence type="predicted"/>
<name>A0A4Z2FSJ0_9TELE</name>
<dbReference type="Proteomes" id="UP000314294">
    <property type="component" value="Unassembled WGS sequence"/>
</dbReference>
<protein>
    <submittedName>
        <fullName evidence="1">Uncharacterized protein</fullName>
    </submittedName>
</protein>
<keyword evidence="2" id="KW-1185">Reference proteome</keyword>
<gene>
    <name evidence="1" type="ORF">EYF80_046078</name>
</gene>
<evidence type="ECO:0000313" key="1">
    <source>
        <dbReference type="EMBL" id="TNN43733.1"/>
    </source>
</evidence>
<comment type="caution">
    <text evidence="1">The sequence shown here is derived from an EMBL/GenBank/DDBJ whole genome shotgun (WGS) entry which is preliminary data.</text>
</comment>
<accession>A0A4Z2FSJ0</accession>